<sequence>MQIETNQDEVEKETMVKLNVLVKQSRQSANESLGGAFHIMRQTLYAKDDKLTLMMEILNWLLFFPFSFPWFCEFVAKKWRPQSSSKERKKVTRVLKVAFRKLVYFNSSSFWVQVFKKQQVKDKVQKKPTSFPKLLTGFTLKAISDNSESIMSPKSILDSKPFSAFKNPFWSESSTPRTPEHEAKHKLDSKGIGLAIVDSLKDDCFDPSLSKPVLFGSQLRVQIPSLPNVVSPAESPRTPPEFSTKTRTSQLSSLSSVFSPPVVKSNGTLNSPRVFIGGSFSASDMELSEDYTCVITHGSNPRTTHIFDDCIVETCCGVVSSKGENGSSYQPENFLSFCFTCRKNLSPGKDIYIYRGEKAFCSEECRYQEMMLEEGTEKPESDDMFGTYS</sequence>
<evidence type="ECO:0000256" key="1">
    <source>
        <dbReference type="ARBA" id="ARBA00009374"/>
    </source>
</evidence>
<evidence type="ECO:0000256" key="2">
    <source>
        <dbReference type="ARBA" id="ARBA00022723"/>
    </source>
</evidence>
<gene>
    <name evidence="6" type="ORF">V6N11_046413</name>
</gene>
<keyword evidence="7" id="KW-1185">Reference proteome</keyword>
<dbReference type="PANTHER" id="PTHR46443">
    <property type="entry name" value="FCS-LIKE ZINC FINGER 8"/>
    <property type="match status" value="1"/>
</dbReference>
<keyword evidence="3" id="KW-0862">Zinc</keyword>
<keyword evidence="3" id="KW-0863">Zinc-finger</keyword>
<accession>A0ABR2P254</accession>
<dbReference type="Pfam" id="PF04570">
    <property type="entry name" value="zf-FLZ"/>
    <property type="match status" value="1"/>
</dbReference>
<feature type="zinc finger region" description="FLZ-type" evidence="4">
    <location>
        <begin position="333"/>
        <end position="377"/>
    </location>
</feature>
<dbReference type="InterPro" id="IPR044593">
    <property type="entry name" value="FLZ8/MARD1"/>
</dbReference>
<proteinExistence type="inferred from homology"/>
<name>A0ABR2P254_9ROSI</name>
<comment type="similarity">
    <text evidence="1">Belongs to the FLZ family.</text>
</comment>
<reference evidence="6 7" key="1">
    <citation type="journal article" date="2024" name="G3 (Bethesda)">
        <title>Genome assembly of Hibiscus sabdariffa L. provides insights into metabolisms of medicinal natural products.</title>
        <authorList>
            <person name="Kim T."/>
        </authorList>
    </citation>
    <scope>NUCLEOTIDE SEQUENCE [LARGE SCALE GENOMIC DNA]</scope>
    <source>
        <strain evidence="6">TK-2024</strain>
        <tissue evidence="6">Old leaves</tissue>
    </source>
</reference>
<evidence type="ECO:0000256" key="3">
    <source>
        <dbReference type="ARBA" id="ARBA00022771"/>
    </source>
</evidence>
<dbReference type="PANTHER" id="PTHR46443:SF21">
    <property type="entry name" value="FCS-LIKE ZINC FINGER 8"/>
    <property type="match status" value="1"/>
</dbReference>
<keyword evidence="2" id="KW-0479">Metal-binding</keyword>
<dbReference type="Proteomes" id="UP001396334">
    <property type="component" value="Unassembled WGS sequence"/>
</dbReference>
<dbReference type="EMBL" id="JBBPBN010000085">
    <property type="protein sequence ID" value="KAK8982493.1"/>
    <property type="molecule type" value="Genomic_DNA"/>
</dbReference>
<organism evidence="6 7">
    <name type="scientific">Hibiscus sabdariffa</name>
    <name type="common">roselle</name>
    <dbReference type="NCBI Taxonomy" id="183260"/>
    <lineage>
        <taxon>Eukaryota</taxon>
        <taxon>Viridiplantae</taxon>
        <taxon>Streptophyta</taxon>
        <taxon>Embryophyta</taxon>
        <taxon>Tracheophyta</taxon>
        <taxon>Spermatophyta</taxon>
        <taxon>Magnoliopsida</taxon>
        <taxon>eudicotyledons</taxon>
        <taxon>Gunneridae</taxon>
        <taxon>Pentapetalae</taxon>
        <taxon>rosids</taxon>
        <taxon>malvids</taxon>
        <taxon>Malvales</taxon>
        <taxon>Malvaceae</taxon>
        <taxon>Malvoideae</taxon>
        <taxon>Hibiscus</taxon>
    </lineage>
</organism>
<protein>
    <recommendedName>
        <fullName evidence="5">FLZ-type domain-containing protein</fullName>
    </recommendedName>
</protein>
<evidence type="ECO:0000313" key="6">
    <source>
        <dbReference type="EMBL" id="KAK8982493.1"/>
    </source>
</evidence>
<evidence type="ECO:0000256" key="4">
    <source>
        <dbReference type="PROSITE-ProRule" id="PRU01131"/>
    </source>
</evidence>
<dbReference type="InterPro" id="IPR007650">
    <property type="entry name" value="Zf-FLZ_dom"/>
</dbReference>
<evidence type="ECO:0000259" key="5">
    <source>
        <dbReference type="PROSITE" id="PS51795"/>
    </source>
</evidence>
<evidence type="ECO:0000313" key="7">
    <source>
        <dbReference type="Proteomes" id="UP001396334"/>
    </source>
</evidence>
<feature type="domain" description="FLZ-type" evidence="5">
    <location>
        <begin position="333"/>
        <end position="377"/>
    </location>
</feature>
<comment type="caution">
    <text evidence="6">The sequence shown here is derived from an EMBL/GenBank/DDBJ whole genome shotgun (WGS) entry which is preliminary data.</text>
</comment>
<dbReference type="PROSITE" id="PS51795">
    <property type="entry name" value="ZF_FLZ"/>
    <property type="match status" value="1"/>
</dbReference>